<proteinExistence type="predicted"/>
<reference evidence="2" key="1">
    <citation type="submission" date="2011-04" db="EMBL/GenBank/DDBJ databases">
        <title>The complete genome of Spirochaeta coccoides DSM 17374.</title>
        <authorList>
            <person name="Lucas S."/>
            <person name="Copeland A."/>
            <person name="Lapidus A."/>
            <person name="Bruce D."/>
            <person name="Goodwin L."/>
            <person name="Pitluck S."/>
            <person name="Peters L."/>
            <person name="Kyrpides N."/>
            <person name="Mavromatis K."/>
            <person name="Pagani I."/>
            <person name="Ivanova N."/>
            <person name="Ovchinnikova G."/>
            <person name="Lu M."/>
            <person name="Detter J.C."/>
            <person name="Tapia R."/>
            <person name="Han C."/>
            <person name="Land M."/>
            <person name="Hauser L."/>
            <person name="Markowitz V."/>
            <person name="Cheng J.-F."/>
            <person name="Hugenholtz P."/>
            <person name="Woyke T."/>
            <person name="Wu D."/>
            <person name="Spring S."/>
            <person name="Schroeder M."/>
            <person name="Brambilla E."/>
            <person name="Klenk H.-P."/>
            <person name="Eisen J.A."/>
        </authorList>
    </citation>
    <scope>NUCLEOTIDE SEQUENCE [LARGE SCALE GENOMIC DNA]</scope>
    <source>
        <strain evidence="2">ATCC BAA-1237 / DSM 17374 / SPN1</strain>
    </source>
</reference>
<accession>F4GL44</accession>
<name>F4GL44_PARC1</name>
<protein>
    <submittedName>
        <fullName evidence="1">Uncharacterized protein</fullName>
    </submittedName>
</protein>
<dbReference type="AlphaFoldDB" id="F4GL44"/>
<organism evidence="1 2">
    <name type="scientific">Parasphaerochaeta coccoides (strain ATCC BAA-1237 / DSM 17374 / SPN1)</name>
    <name type="common">Sphaerochaeta coccoides</name>
    <dbReference type="NCBI Taxonomy" id="760011"/>
    <lineage>
        <taxon>Bacteria</taxon>
        <taxon>Pseudomonadati</taxon>
        <taxon>Spirochaetota</taxon>
        <taxon>Spirochaetia</taxon>
        <taxon>Spirochaetales</taxon>
        <taxon>Sphaerochaetaceae</taxon>
        <taxon>Parasphaerochaeta</taxon>
    </lineage>
</organism>
<dbReference type="KEGG" id="scc:Spico_1170"/>
<sequence>MAFDKAGHIQGALQSFTQGIFDVTKLIASDIGSQVRTAASIADSIWDAREKTIMADNTLTSDEKLLKLQEVEQEVLDEIFASANVTSETAKKNFQNSVSWTMARKDSQKRMGAYVASEKAFDVEDRDKTVREEFLRGNLPEEAMNAGYLNFLTGGVNEDGTYKDPLFRPEVVESKIQSFTKQSLLTTVQRNAHAALDNDGLTLGKSVIDEAYEAGRITYDDKLNLEVDLYTRATHNQRAVSEQMPTLDATVQDIIANGVPVPQGTVATGTPYERSQAAIQAEVGKLAYATPTQKAQLNAEFDARLRAVQPMTDFKNFYLSREGAGESVDHEQEIERIASYYGMDDIQKADLTTQALSFMDREHEKKADNEGLKAFAASATLDEKLSRGETITLEDVGSAFAGVDLSLGGGMLYQEWVDFVHSSDDRSLYEGLLQKIAAGTATDADFHASLWHTEGYQKAVKDLQVEWKKSGSATLDVLSDRAQNNQSRVATFESYRFNGLISDGSYHRALIKAHNAGTIDDDDLARLWDRPEYIASPRYQEVSKKLAIDLGLDKEKDPAKLKMAEQAHTEALQLFEDTLMLNPDMDWDALYGVISKAATDNYISKLVDSSVAGAASPEAFDTEDLFKKKKPQEMMQDVRNGKYDGLLQEDRLLGWMSKTATTDKGINPRPIIASDLFSRTYENLSTFEKNVVDLNVLYIEYAYGMKDAAEKQLNAKIVEIRLTDRGPAVVDNEGYVYMPADNTGDFRDWTIHKMISLGVTRAGYLLTGKDLSPGTEYSANSLVVEEPVALRGKGYDYSAIKTLADVNTLPLGERKILLDYLKKLEEQEAGRQRLVETKAIERLSVHPALVTSEKKKDKTPK</sequence>
<evidence type="ECO:0000313" key="2">
    <source>
        <dbReference type="Proteomes" id="UP000007939"/>
    </source>
</evidence>
<evidence type="ECO:0000313" key="1">
    <source>
        <dbReference type="EMBL" id="AEC02384.1"/>
    </source>
</evidence>
<dbReference type="STRING" id="760011.Spico_1170"/>
<dbReference type="EMBL" id="CP002659">
    <property type="protein sequence ID" value="AEC02384.1"/>
    <property type="molecule type" value="Genomic_DNA"/>
</dbReference>
<dbReference type="Proteomes" id="UP000007939">
    <property type="component" value="Chromosome"/>
</dbReference>
<keyword evidence="2" id="KW-1185">Reference proteome</keyword>
<dbReference type="RefSeq" id="WP_013739779.1">
    <property type="nucleotide sequence ID" value="NC_015436.1"/>
</dbReference>
<reference evidence="1 2" key="2">
    <citation type="journal article" date="2012" name="Stand. Genomic Sci.">
        <title>Complete genome sequence of the termite hindgut bacterium Spirochaeta coccoides type strain (SPN1(T)), reclassification in the genus Sphaerochaeta as Sphaerochaeta coccoides comb. nov. and emendations of the family Spirochaetaceae and the genus Sphaerochaeta.</title>
        <authorList>
            <person name="Abt B."/>
            <person name="Han C."/>
            <person name="Scheuner C."/>
            <person name="Lu M."/>
            <person name="Lapidus A."/>
            <person name="Nolan M."/>
            <person name="Lucas S."/>
            <person name="Hammon N."/>
            <person name="Deshpande S."/>
            <person name="Cheng J.F."/>
            <person name="Tapia R."/>
            <person name="Goodwin L.A."/>
            <person name="Pitluck S."/>
            <person name="Liolios K."/>
            <person name="Pagani I."/>
            <person name="Ivanova N."/>
            <person name="Mavromatis K."/>
            <person name="Mikhailova N."/>
            <person name="Huntemann M."/>
            <person name="Pati A."/>
            <person name="Chen A."/>
            <person name="Palaniappan K."/>
            <person name="Land M."/>
            <person name="Hauser L."/>
            <person name="Brambilla E.M."/>
            <person name="Rohde M."/>
            <person name="Spring S."/>
            <person name="Gronow S."/>
            <person name="Goker M."/>
            <person name="Woyke T."/>
            <person name="Bristow J."/>
            <person name="Eisen J.A."/>
            <person name="Markowitz V."/>
            <person name="Hugenholtz P."/>
            <person name="Kyrpides N.C."/>
            <person name="Klenk H.P."/>
            <person name="Detter J.C."/>
        </authorList>
    </citation>
    <scope>NUCLEOTIDE SEQUENCE [LARGE SCALE GENOMIC DNA]</scope>
    <source>
        <strain evidence="2">ATCC BAA-1237 / DSM 17374 / SPN1</strain>
    </source>
</reference>
<gene>
    <name evidence="1" type="ordered locus">Spico_1170</name>
</gene>
<dbReference type="HOGENOM" id="CLU_332296_0_0_12"/>